<sequence>MAQFDKNKAYAEKEDVFFDDGREVELLHFVYGRPNIDEIRGSPARVLAAIDDFARTRYLMNVGEDKGRIVTGLIAEVKPKLMVELGGYVGYSCILFGDAVRKAGGKRYFSLERNPEFAAVIASLVDLAGLSDVVKVVVGSSDASIRRLHAAGELQRIDLMFLDHYKPAYTTDLKLCEELNLITPGSVLAADNVVTPGNPPYLEYVRSSVERKRAAATANGTVGTDGVDARFADRTSKQYVAREGEAKLDTTRKGNPNLVYESRLVDSFEPTGEKDGVEITRCVGQQA</sequence>
<comment type="similarity">
    <text evidence="6">Belongs to the class I-like SAM-binding methyltransferase superfamily. Cation-dependent O-methyltransferase family.</text>
</comment>
<evidence type="ECO:0000256" key="6">
    <source>
        <dbReference type="ARBA" id="ARBA00023453"/>
    </source>
</evidence>
<evidence type="ECO:0000313" key="10">
    <source>
        <dbReference type="Proteomes" id="UP000190776"/>
    </source>
</evidence>
<dbReference type="InterPro" id="IPR029063">
    <property type="entry name" value="SAM-dependent_MTases_sf"/>
</dbReference>
<dbReference type="OrthoDB" id="186626at2759"/>
<name>A0A0G2E1V1_9PEZI</name>
<dbReference type="EMBL" id="MSZU01000106">
    <property type="protein sequence ID" value="OMP84146.1"/>
    <property type="molecule type" value="Genomic_DNA"/>
</dbReference>
<evidence type="ECO:0000313" key="7">
    <source>
        <dbReference type="EMBL" id="KKY16734.1"/>
    </source>
</evidence>
<protein>
    <recommendedName>
        <fullName evidence="1">catechol O-methyltransferase</fullName>
        <ecNumber evidence="1">2.1.1.6</ecNumber>
    </recommendedName>
</protein>
<dbReference type="PANTHER" id="PTHR43836">
    <property type="entry name" value="CATECHOL O-METHYLTRANSFERASE 1-RELATED"/>
    <property type="match status" value="1"/>
</dbReference>
<dbReference type="EMBL" id="LAQI01000164">
    <property type="protein sequence ID" value="KKY16734.1"/>
    <property type="molecule type" value="Genomic_DNA"/>
</dbReference>
<dbReference type="Pfam" id="PF13578">
    <property type="entry name" value="Methyltransf_24"/>
    <property type="match status" value="1"/>
</dbReference>
<gene>
    <name evidence="8" type="ORF">BK809_0001531</name>
    <name evidence="7" type="ORF">UCDDS831_g06798</name>
</gene>
<dbReference type="SUPFAM" id="SSF53335">
    <property type="entry name" value="S-adenosyl-L-methionine-dependent methyltransferases"/>
    <property type="match status" value="1"/>
</dbReference>
<evidence type="ECO:0000256" key="4">
    <source>
        <dbReference type="ARBA" id="ARBA00022691"/>
    </source>
</evidence>
<dbReference type="STRING" id="420778.A0A0G2E1V1"/>
<evidence type="ECO:0000313" key="8">
    <source>
        <dbReference type="EMBL" id="OMP84146.1"/>
    </source>
</evidence>
<evidence type="ECO:0000256" key="5">
    <source>
        <dbReference type="ARBA" id="ARBA00022939"/>
    </source>
</evidence>
<dbReference type="PANTHER" id="PTHR43836:SF2">
    <property type="entry name" value="CATECHOL O-METHYLTRANSFERASE 1-RELATED"/>
    <property type="match status" value="1"/>
</dbReference>
<dbReference type="GO" id="GO:0008171">
    <property type="term" value="F:O-methyltransferase activity"/>
    <property type="evidence" value="ECO:0007669"/>
    <property type="project" value="InterPro"/>
</dbReference>
<evidence type="ECO:0000256" key="3">
    <source>
        <dbReference type="ARBA" id="ARBA00022679"/>
    </source>
</evidence>
<evidence type="ECO:0000256" key="1">
    <source>
        <dbReference type="ARBA" id="ARBA00012880"/>
    </source>
</evidence>
<reference evidence="7 9" key="1">
    <citation type="submission" date="2015-03" db="EMBL/GenBank/DDBJ databases">
        <authorList>
            <person name="Morales-Cruz A."/>
            <person name="Amrine K.C."/>
            <person name="Cantu D."/>
        </authorList>
    </citation>
    <scope>NUCLEOTIDE SEQUENCE [LARGE SCALE GENOMIC DNA]</scope>
    <source>
        <strain evidence="7">DS831</strain>
    </source>
</reference>
<dbReference type="InterPro" id="IPR002935">
    <property type="entry name" value="SAM_O-MeTrfase"/>
</dbReference>
<dbReference type="GO" id="GO:0006584">
    <property type="term" value="P:catecholamine metabolic process"/>
    <property type="evidence" value="ECO:0007669"/>
    <property type="project" value="UniProtKB-KW"/>
</dbReference>
<dbReference type="Proteomes" id="UP000190776">
    <property type="component" value="Unassembled WGS sequence"/>
</dbReference>
<keyword evidence="5" id="KW-0128">Catecholamine metabolism</keyword>
<dbReference type="PROSITE" id="PS51682">
    <property type="entry name" value="SAM_OMT_I"/>
    <property type="match status" value="1"/>
</dbReference>
<comment type="caution">
    <text evidence="7">The sequence shown here is derived from an EMBL/GenBank/DDBJ whole genome shotgun (WGS) entry which is preliminary data.</text>
</comment>
<dbReference type="Proteomes" id="UP000034182">
    <property type="component" value="Unassembled WGS sequence"/>
</dbReference>
<keyword evidence="4" id="KW-0949">S-adenosyl-L-methionine</keyword>
<evidence type="ECO:0000256" key="2">
    <source>
        <dbReference type="ARBA" id="ARBA00022603"/>
    </source>
</evidence>
<organism evidence="7 9">
    <name type="scientific">Diplodia seriata</name>
    <dbReference type="NCBI Taxonomy" id="420778"/>
    <lineage>
        <taxon>Eukaryota</taxon>
        <taxon>Fungi</taxon>
        <taxon>Dikarya</taxon>
        <taxon>Ascomycota</taxon>
        <taxon>Pezizomycotina</taxon>
        <taxon>Dothideomycetes</taxon>
        <taxon>Dothideomycetes incertae sedis</taxon>
        <taxon>Botryosphaeriales</taxon>
        <taxon>Botryosphaeriaceae</taxon>
        <taxon>Diplodia</taxon>
    </lineage>
</organism>
<keyword evidence="3 7" id="KW-0808">Transferase</keyword>
<reference evidence="7 9" key="2">
    <citation type="submission" date="2015-05" db="EMBL/GenBank/DDBJ databases">
        <title>Distinctive expansion of gene families associated with plant cell wall degradation and secondary metabolism in the genomes of grapevine trunk pathogens.</title>
        <authorList>
            <person name="Lawrence D.P."/>
            <person name="Travadon R."/>
            <person name="Rolshausen P.E."/>
            <person name="Baumgartner K."/>
        </authorList>
    </citation>
    <scope>NUCLEOTIDE SEQUENCE [LARGE SCALE GENOMIC DNA]</scope>
    <source>
        <strain evidence="7">DS831</strain>
    </source>
</reference>
<keyword evidence="2 7" id="KW-0489">Methyltransferase</keyword>
<dbReference type="EC" id="2.1.1.6" evidence="1"/>
<evidence type="ECO:0000313" key="9">
    <source>
        <dbReference type="Proteomes" id="UP000034182"/>
    </source>
</evidence>
<dbReference type="Gene3D" id="3.40.50.150">
    <property type="entry name" value="Vaccinia Virus protein VP39"/>
    <property type="match status" value="1"/>
</dbReference>
<accession>A0A0G2E1V1</accession>
<dbReference type="AlphaFoldDB" id="A0A0G2E1V1"/>
<proteinExistence type="inferred from homology"/>
<reference evidence="8 10" key="3">
    <citation type="submission" date="2017-01" db="EMBL/GenBank/DDBJ databases">
        <title>Draft genome sequence of Diplodia seriata F98.1, a fungal species involved in grapevine trunk diseases.</title>
        <authorList>
            <person name="Robert-Siegwald G."/>
            <person name="Vallet J."/>
            <person name="Abou-Mansour E."/>
            <person name="Xu J."/>
            <person name="Rey P."/>
            <person name="Bertsch C."/>
            <person name="Rego C."/>
            <person name="Larignon P."/>
            <person name="Fontaine F."/>
            <person name="Lebrun M.-H."/>
        </authorList>
    </citation>
    <scope>NUCLEOTIDE SEQUENCE [LARGE SCALE GENOMIC DNA]</scope>
    <source>
        <strain evidence="8 10">F98.1</strain>
    </source>
</reference>
<dbReference type="GO" id="GO:0032259">
    <property type="term" value="P:methylation"/>
    <property type="evidence" value="ECO:0007669"/>
    <property type="project" value="UniProtKB-KW"/>
</dbReference>